<dbReference type="Proteomes" id="UP000028058">
    <property type="component" value="Unassembled WGS sequence"/>
</dbReference>
<organism evidence="1 2">
    <name type="scientific">Streptomyces xinghaiensis</name>
    <dbReference type="NCBI Taxonomy" id="1038928"/>
    <lineage>
        <taxon>Bacteria</taxon>
        <taxon>Bacillati</taxon>
        <taxon>Actinomycetota</taxon>
        <taxon>Actinomycetes</taxon>
        <taxon>Kitasatosporales</taxon>
        <taxon>Streptomycetaceae</taxon>
        <taxon>Streptomyces</taxon>
    </lineage>
</organism>
<reference evidence="1 2" key="1">
    <citation type="journal article" date="2014" name="Genome Announc.">
        <title>Draft Genome Sequence of Streptomyces fradiae ATCC 19609, a Strain Highly Sensitive to Antibiotics.</title>
        <authorList>
            <person name="Bekker O.B."/>
            <person name="Klimina K.M."/>
            <person name="Vatlin A.A."/>
            <person name="Zakharevich N.V."/>
            <person name="Kasianov A.S."/>
            <person name="Danilenko V.N."/>
        </authorList>
    </citation>
    <scope>NUCLEOTIDE SEQUENCE [LARGE SCALE GENOMIC DNA]</scope>
    <source>
        <strain evidence="1 2">ATCC 19609</strain>
    </source>
</reference>
<sequence length="121" mass="12802">MTSPTTSAVELAQRAADAVRDLNHTTYRSGTPGWRQPGDAYDTVGELAALSRRLPQTFRQIAALLETLHTAGHLTSSDNRIPGEHVAALALALESATAASQFMTDALDKAHAALSPIGHTE</sequence>
<comment type="caution">
    <text evidence="1">The sequence shown here is derived from an EMBL/GenBank/DDBJ whole genome shotgun (WGS) entry which is preliminary data.</text>
</comment>
<dbReference type="OrthoDB" id="4271765at2"/>
<accession>A0A3R7ER60</accession>
<proteinExistence type="predicted"/>
<name>A0A3R7ER60_9ACTN</name>
<evidence type="ECO:0000313" key="1">
    <source>
        <dbReference type="EMBL" id="RKM94440.1"/>
    </source>
</evidence>
<gene>
    <name evidence="1" type="ORF">SFRA_018315</name>
</gene>
<protein>
    <submittedName>
        <fullName evidence="1">Uncharacterized protein</fullName>
    </submittedName>
</protein>
<evidence type="ECO:0000313" key="2">
    <source>
        <dbReference type="Proteomes" id="UP000028058"/>
    </source>
</evidence>
<dbReference type="EMBL" id="JNAD02000008">
    <property type="protein sequence ID" value="RKM94440.1"/>
    <property type="molecule type" value="Genomic_DNA"/>
</dbReference>
<keyword evidence="2" id="KW-1185">Reference proteome</keyword>
<dbReference type="RefSeq" id="WP_043466784.1">
    <property type="nucleotide sequence ID" value="NZ_CP134822.1"/>
</dbReference>
<dbReference type="AlphaFoldDB" id="A0A3R7ER60"/>